<evidence type="ECO:0000313" key="6">
    <source>
        <dbReference type="EMBL" id="CAF97363.1"/>
    </source>
</evidence>
<reference evidence="6" key="1">
    <citation type="journal article" date="2004" name="Nature">
        <title>Genome duplication in the teleost fish Tetraodon nigroviridis reveals the early vertebrate proto-karyotype.</title>
        <authorList>
            <person name="Jaillon O."/>
            <person name="Aury J.-M."/>
            <person name="Brunet F."/>
            <person name="Petit J.-L."/>
            <person name="Stange-Thomann N."/>
            <person name="Mauceli E."/>
            <person name="Bouneau L."/>
            <person name="Fischer C."/>
            <person name="Ozouf-Costaz C."/>
            <person name="Bernot A."/>
            <person name="Nicaud S."/>
            <person name="Jaffe D."/>
            <person name="Fisher S."/>
            <person name="Lutfalla G."/>
            <person name="Dossat C."/>
            <person name="Segurens B."/>
            <person name="Dasilva C."/>
            <person name="Salanoubat M."/>
            <person name="Levy M."/>
            <person name="Boudet N."/>
            <person name="Castellano S."/>
            <person name="Anthouard V."/>
            <person name="Jubin C."/>
            <person name="Castelli V."/>
            <person name="Katinka M."/>
            <person name="Vacherie B."/>
            <person name="Biemont C."/>
            <person name="Skalli Z."/>
            <person name="Cattolico L."/>
            <person name="Poulain J."/>
            <person name="De Berardinis V."/>
            <person name="Cruaud C."/>
            <person name="Duprat S."/>
            <person name="Brottier P."/>
            <person name="Coutanceau J.-P."/>
            <person name="Gouzy J."/>
            <person name="Parra G."/>
            <person name="Lardier G."/>
            <person name="Chapple C."/>
            <person name="McKernan K.J."/>
            <person name="McEwan P."/>
            <person name="Bosak S."/>
            <person name="Kellis M."/>
            <person name="Volff J.-N."/>
            <person name="Guigo R."/>
            <person name="Zody M.C."/>
            <person name="Mesirov J."/>
            <person name="Lindblad-Toh K."/>
            <person name="Birren B."/>
            <person name="Nusbaum C."/>
            <person name="Kahn D."/>
            <person name="Robinson-Rechavi M."/>
            <person name="Laudet V."/>
            <person name="Schachter V."/>
            <person name="Quetier F."/>
            <person name="Saurin W."/>
            <person name="Scarpelli C."/>
            <person name="Wincker P."/>
            <person name="Lander E.S."/>
            <person name="Weissenbach J."/>
            <person name="Roest Crollius H."/>
        </authorList>
    </citation>
    <scope>NUCLEOTIDE SEQUENCE [LARGE SCALE GENOMIC DNA]</scope>
</reference>
<dbReference type="InterPro" id="IPR001828">
    <property type="entry name" value="ANF_lig-bd_rcpt"/>
</dbReference>
<proteinExistence type="predicted"/>
<keyword evidence="3" id="KW-1133">Transmembrane helix</keyword>
<comment type="caution">
    <text evidence="6">The sequence shown here is derived from an EMBL/GenBank/DDBJ whole genome shotgun (WGS) entry which is preliminary data.</text>
</comment>
<protein>
    <submittedName>
        <fullName evidence="6">(spotted green pufferfish) hypothetical protein</fullName>
    </submittedName>
</protein>
<dbReference type="Gene3D" id="3.40.50.2300">
    <property type="match status" value="4"/>
</dbReference>
<dbReference type="KEGG" id="tng:GSTEN00014699G001"/>
<evidence type="ECO:0000259" key="5">
    <source>
        <dbReference type="Pfam" id="PF01094"/>
    </source>
</evidence>
<dbReference type="PANTHER" id="PTHR24061">
    <property type="entry name" value="CALCIUM-SENSING RECEPTOR-RELATED"/>
    <property type="match status" value="1"/>
</dbReference>
<evidence type="ECO:0000256" key="3">
    <source>
        <dbReference type="ARBA" id="ARBA00022989"/>
    </source>
</evidence>
<dbReference type="InterPro" id="IPR028082">
    <property type="entry name" value="Peripla_BP_I"/>
</dbReference>
<reference evidence="6" key="2">
    <citation type="submission" date="2004-02" db="EMBL/GenBank/DDBJ databases">
        <authorList>
            <consortium name="Genoscope"/>
            <consortium name="Whitehead Institute Centre for Genome Research"/>
        </authorList>
    </citation>
    <scope>NUCLEOTIDE SEQUENCE</scope>
</reference>
<feature type="domain" description="Receptor ligand binding region" evidence="5">
    <location>
        <begin position="21"/>
        <end position="252"/>
    </location>
</feature>
<dbReference type="PANTHER" id="PTHR24061:SF579">
    <property type="entry name" value="OLFACTORY RECEPTOR C FAMILY, U1"/>
    <property type="match status" value="1"/>
</dbReference>
<sequence>MVTFMGWFWVGTIGTTLIYRNVTGIQWIASEAWVTASLLTTPRFHALLGGTLGFSFPGVEIPGLKEFLINVRPSPEPGMEFVNMFWEDIFGCVLKFTGEDLRGDNVNALKESMKLNDLGRSLDTKPICTGSEDLRYTHSSYIDVSQVRISYSVYKAVYAIAHALHSLLKCESPVSDMDLTCKKHEPFTSKQVCCYTNTNFGCHDFNIGLFFSFLQLLQHLKSVNFTNQFKEKVYFDEKGEPVPLYDVINWQKDSRSNIRCNIMFVFVNNSA</sequence>
<evidence type="ECO:0000256" key="1">
    <source>
        <dbReference type="ARBA" id="ARBA00004370"/>
    </source>
</evidence>
<dbReference type="EMBL" id="CAAE01014537">
    <property type="protein sequence ID" value="CAF97363.1"/>
    <property type="molecule type" value="Genomic_DNA"/>
</dbReference>
<dbReference type="Pfam" id="PF01094">
    <property type="entry name" value="ANF_receptor"/>
    <property type="match status" value="1"/>
</dbReference>
<dbReference type="GO" id="GO:0005886">
    <property type="term" value="C:plasma membrane"/>
    <property type="evidence" value="ECO:0007669"/>
    <property type="project" value="TreeGrafter"/>
</dbReference>
<dbReference type="AlphaFoldDB" id="Q4SPR9"/>
<gene>
    <name evidence="6" type="ORF">GSTENG00014699001</name>
</gene>
<dbReference type="GO" id="GO:0004930">
    <property type="term" value="F:G protein-coupled receptor activity"/>
    <property type="evidence" value="ECO:0007669"/>
    <property type="project" value="InterPro"/>
</dbReference>
<dbReference type="InterPro" id="IPR000068">
    <property type="entry name" value="GPCR_3_Ca_sens_rcpt-rel"/>
</dbReference>
<organism evidence="6">
    <name type="scientific">Tetraodon nigroviridis</name>
    <name type="common">Spotted green pufferfish</name>
    <name type="synonym">Chelonodon nigroviridis</name>
    <dbReference type="NCBI Taxonomy" id="99883"/>
    <lineage>
        <taxon>Eukaryota</taxon>
        <taxon>Metazoa</taxon>
        <taxon>Chordata</taxon>
        <taxon>Craniata</taxon>
        <taxon>Vertebrata</taxon>
        <taxon>Euteleostomi</taxon>
        <taxon>Actinopterygii</taxon>
        <taxon>Neopterygii</taxon>
        <taxon>Teleostei</taxon>
        <taxon>Neoteleostei</taxon>
        <taxon>Acanthomorphata</taxon>
        <taxon>Eupercaria</taxon>
        <taxon>Tetraodontiformes</taxon>
        <taxon>Tetradontoidea</taxon>
        <taxon>Tetraodontidae</taxon>
        <taxon>Tetraodon</taxon>
    </lineage>
</organism>
<name>Q4SPR9_TETNG</name>
<keyword evidence="2" id="KW-0812">Transmembrane</keyword>
<evidence type="ECO:0000256" key="2">
    <source>
        <dbReference type="ARBA" id="ARBA00022692"/>
    </source>
</evidence>
<comment type="subcellular location">
    <subcellularLocation>
        <location evidence="1">Membrane</location>
    </subcellularLocation>
</comment>
<accession>Q4SPR9</accession>
<keyword evidence="4" id="KW-0472">Membrane</keyword>
<dbReference type="OrthoDB" id="5984008at2759"/>
<dbReference type="SUPFAM" id="SSF53822">
    <property type="entry name" value="Periplasmic binding protein-like I"/>
    <property type="match status" value="1"/>
</dbReference>
<evidence type="ECO:0000256" key="4">
    <source>
        <dbReference type="ARBA" id="ARBA00023136"/>
    </source>
</evidence>